<keyword evidence="3" id="KW-0812">Transmembrane</keyword>
<dbReference type="Pfam" id="PF13839">
    <property type="entry name" value="PC-Esterase"/>
    <property type="match status" value="1"/>
</dbReference>
<evidence type="ECO:0000259" key="8">
    <source>
        <dbReference type="Pfam" id="PF14416"/>
    </source>
</evidence>
<reference evidence="9 10" key="1">
    <citation type="submission" date="2024-01" db="EMBL/GenBank/DDBJ databases">
        <title>Genome assemblies of Stephania.</title>
        <authorList>
            <person name="Yang L."/>
        </authorList>
    </citation>
    <scope>NUCLEOTIDE SEQUENCE [LARGE SCALE GENOMIC DNA]</scope>
    <source>
        <strain evidence="9">YNDBR</strain>
        <tissue evidence="9">Leaf</tissue>
    </source>
</reference>
<proteinExistence type="inferred from homology"/>
<keyword evidence="4" id="KW-0735">Signal-anchor</keyword>
<dbReference type="PANTHER" id="PTHR32285">
    <property type="entry name" value="PROTEIN TRICHOME BIREFRINGENCE-LIKE 9-RELATED"/>
    <property type="match status" value="1"/>
</dbReference>
<dbReference type="InterPro" id="IPR025846">
    <property type="entry name" value="TBL_N"/>
</dbReference>
<keyword evidence="6" id="KW-0472">Membrane</keyword>
<feature type="domain" description="Trichome birefringence-like C-terminal" evidence="7">
    <location>
        <begin position="114"/>
        <end position="398"/>
    </location>
</feature>
<feature type="domain" description="Trichome birefringence-like N-terminal" evidence="8">
    <location>
        <begin position="60"/>
        <end position="113"/>
    </location>
</feature>
<evidence type="ECO:0000313" key="9">
    <source>
        <dbReference type="EMBL" id="KAK9170363.1"/>
    </source>
</evidence>
<evidence type="ECO:0000313" key="10">
    <source>
        <dbReference type="Proteomes" id="UP001420932"/>
    </source>
</evidence>
<keyword evidence="10" id="KW-1185">Reference proteome</keyword>
<dbReference type="GO" id="GO:0016020">
    <property type="term" value="C:membrane"/>
    <property type="evidence" value="ECO:0007669"/>
    <property type="project" value="UniProtKB-SubCell"/>
</dbReference>
<dbReference type="InterPro" id="IPR029962">
    <property type="entry name" value="TBL"/>
</dbReference>
<accession>A0AAP0Q833</accession>
<name>A0AAP0Q833_9MAGN</name>
<evidence type="ECO:0000256" key="3">
    <source>
        <dbReference type="ARBA" id="ARBA00022692"/>
    </source>
</evidence>
<evidence type="ECO:0000256" key="4">
    <source>
        <dbReference type="ARBA" id="ARBA00022968"/>
    </source>
</evidence>
<comment type="subcellular location">
    <subcellularLocation>
        <location evidence="1">Membrane</location>
        <topology evidence="1">Single-pass membrane protein</topology>
    </subcellularLocation>
</comment>
<dbReference type="GO" id="GO:0016413">
    <property type="term" value="F:O-acetyltransferase activity"/>
    <property type="evidence" value="ECO:0007669"/>
    <property type="project" value="InterPro"/>
</dbReference>
<dbReference type="EMBL" id="JBBNAF010000001">
    <property type="protein sequence ID" value="KAK9170363.1"/>
    <property type="molecule type" value="Genomic_DNA"/>
</dbReference>
<dbReference type="Proteomes" id="UP001420932">
    <property type="component" value="Unassembled WGS sequence"/>
</dbReference>
<comment type="similarity">
    <text evidence="2">Belongs to the PC-esterase family. TBL subfamily.</text>
</comment>
<evidence type="ECO:0008006" key="11">
    <source>
        <dbReference type="Google" id="ProtNLM"/>
    </source>
</evidence>
<comment type="caution">
    <text evidence="9">The sequence shown here is derived from an EMBL/GenBank/DDBJ whole genome shotgun (WGS) entry which is preliminary data.</text>
</comment>
<protein>
    <recommendedName>
        <fullName evidence="11">Trichome birefringence-like N-terminal domain-containing protein</fullName>
    </recommendedName>
</protein>
<evidence type="ECO:0000256" key="6">
    <source>
        <dbReference type="ARBA" id="ARBA00023136"/>
    </source>
</evidence>
<dbReference type="InterPro" id="IPR026057">
    <property type="entry name" value="TBL_C"/>
</dbReference>
<evidence type="ECO:0000256" key="1">
    <source>
        <dbReference type="ARBA" id="ARBA00004167"/>
    </source>
</evidence>
<dbReference type="AlphaFoldDB" id="A0AAP0Q833"/>
<dbReference type="GO" id="GO:0005794">
    <property type="term" value="C:Golgi apparatus"/>
    <property type="evidence" value="ECO:0007669"/>
    <property type="project" value="TreeGrafter"/>
</dbReference>
<gene>
    <name evidence="9" type="ORF">Syun_002503</name>
</gene>
<keyword evidence="5" id="KW-1133">Transmembrane helix</keyword>
<evidence type="ECO:0000259" key="7">
    <source>
        <dbReference type="Pfam" id="PF13839"/>
    </source>
</evidence>
<dbReference type="PANTHER" id="PTHR32285:SF53">
    <property type="entry name" value="PROTEIN TRICHOME BIREFRINGENCE-LIKE 9"/>
    <property type="match status" value="1"/>
</dbReference>
<evidence type="ECO:0000256" key="2">
    <source>
        <dbReference type="ARBA" id="ARBA00007727"/>
    </source>
</evidence>
<evidence type="ECO:0000256" key="5">
    <source>
        <dbReference type="ARBA" id="ARBA00022989"/>
    </source>
</evidence>
<dbReference type="Pfam" id="PF14416">
    <property type="entry name" value="PMR5N"/>
    <property type="match status" value="1"/>
</dbReference>
<organism evidence="9 10">
    <name type="scientific">Stephania yunnanensis</name>
    <dbReference type="NCBI Taxonomy" id="152371"/>
    <lineage>
        <taxon>Eukaryota</taxon>
        <taxon>Viridiplantae</taxon>
        <taxon>Streptophyta</taxon>
        <taxon>Embryophyta</taxon>
        <taxon>Tracheophyta</taxon>
        <taxon>Spermatophyta</taxon>
        <taxon>Magnoliopsida</taxon>
        <taxon>Ranunculales</taxon>
        <taxon>Menispermaceae</taxon>
        <taxon>Menispermoideae</taxon>
        <taxon>Cissampelideae</taxon>
        <taxon>Stephania</taxon>
    </lineage>
</organism>
<sequence length="410" mass="47831">MLRLRAKLSAFQPIKSVSGLKLLRYHLWINGAQPMHEIPLQPFFLSPQTLYPSTPNVKRPCDYYNGRWVRDESRSTTFYGEECPFLDRGFRCRSNGRRDNGYLGWRWQPEGCDLPRFNASDLLQRSENKRIVFVGDSIGRNQWESLICMLAQGVSNHSNIYEEYGNPITKHKGYLSMRFHDYNLTVEYYRVPFLVVVGRPPKNSSTNVRSAIRVDTLPWWSKQWEGADVLIFNAGHWWNQDKTINMGFYFQEGKALNMTMNVKEAFWKSLQTWKSWVAQNLDPNKTYTFFRSYSPTHFEGGAWNAGGKCKNNVEPELNSRNLAGEPWNSLMIHKTVEELMDVNENVQYLNITYLTEFRKDGHPSIYHDQGSALSHSTQDCSHWCLPGVPDTWNELLYANLLSKNYTRMKT</sequence>